<name>A0AA39N169_ARMTA</name>
<keyword evidence="2" id="KW-1185">Reference proteome</keyword>
<proteinExistence type="predicted"/>
<dbReference type="EMBL" id="JAUEPS010000027">
    <property type="protein sequence ID" value="KAK0454172.1"/>
    <property type="molecule type" value="Genomic_DNA"/>
</dbReference>
<reference evidence="1" key="1">
    <citation type="submission" date="2023-06" db="EMBL/GenBank/DDBJ databases">
        <authorList>
            <consortium name="Lawrence Berkeley National Laboratory"/>
            <person name="Ahrendt S."/>
            <person name="Sahu N."/>
            <person name="Indic B."/>
            <person name="Wong-Bajracharya J."/>
            <person name="Merenyi Z."/>
            <person name="Ke H.-M."/>
            <person name="Monk M."/>
            <person name="Kocsube S."/>
            <person name="Drula E."/>
            <person name="Lipzen A."/>
            <person name="Balint B."/>
            <person name="Henrissat B."/>
            <person name="Andreopoulos B."/>
            <person name="Martin F.M."/>
            <person name="Harder C.B."/>
            <person name="Rigling D."/>
            <person name="Ford K.L."/>
            <person name="Foster G.D."/>
            <person name="Pangilinan J."/>
            <person name="Papanicolaou A."/>
            <person name="Barry K."/>
            <person name="LaButti K."/>
            <person name="Viragh M."/>
            <person name="Koriabine M."/>
            <person name="Yan M."/>
            <person name="Riley R."/>
            <person name="Champramary S."/>
            <person name="Plett K.L."/>
            <person name="Tsai I.J."/>
            <person name="Slot J."/>
            <person name="Sipos G."/>
            <person name="Plett J."/>
            <person name="Nagy L.G."/>
            <person name="Grigoriev I.V."/>
        </authorList>
    </citation>
    <scope>NUCLEOTIDE SEQUENCE</scope>
    <source>
        <strain evidence="1">CCBAS 213</strain>
    </source>
</reference>
<dbReference type="GeneID" id="85353333"/>
<dbReference type="Proteomes" id="UP001175211">
    <property type="component" value="Unassembled WGS sequence"/>
</dbReference>
<comment type="caution">
    <text evidence="1">The sequence shown here is derived from an EMBL/GenBank/DDBJ whole genome shotgun (WGS) entry which is preliminary data.</text>
</comment>
<dbReference type="AlphaFoldDB" id="A0AA39N169"/>
<evidence type="ECO:0000313" key="2">
    <source>
        <dbReference type="Proteomes" id="UP001175211"/>
    </source>
</evidence>
<evidence type="ECO:0000313" key="1">
    <source>
        <dbReference type="EMBL" id="KAK0454172.1"/>
    </source>
</evidence>
<sequence>MSHTRSTSTTQPTSTTHPQKYIIISRGNKSNVTLKSQVYTSQCLFQYIHNKFPDTYKWVNNHWEKIPLVIQTCDLPICKGNFVDIEPDLWQTIIYDINNIRVALILRIQSPP</sequence>
<accession>A0AA39N169</accession>
<organism evidence="1 2">
    <name type="scientific">Armillaria tabescens</name>
    <name type="common">Ringless honey mushroom</name>
    <name type="synonym">Agaricus tabescens</name>
    <dbReference type="NCBI Taxonomy" id="1929756"/>
    <lineage>
        <taxon>Eukaryota</taxon>
        <taxon>Fungi</taxon>
        <taxon>Dikarya</taxon>
        <taxon>Basidiomycota</taxon>
        <taxon>Agaricomycotina</taxon>
        <taxon>Agaricomycetes</taxon>
        <taxon>Agaricomycetidae</taxon>
        <taxon>Agaricales</taxon>
        <taxon>Marasmiineae</taxon>
        <taxon>Physalacriaceae</taxon>
        <taxon>Desarmillaria</taxon>
    </lineage>
</organism>
<dbReference type="RefSeq" id="XP_060328560.1">
    <property type="nucleotide sequence ID" value="XM_060469785.1"/>
</dbReference>
<protein>
    <submittedName>
        <fullName evidence="1">Uncharacterized protein</fullName>
    </submittedName>
</protein>
<gene>
    <name evidence="1" type="ORF">EV420DRAFT_1481612</name>
</gene>